<dbReference type="SUPFAM" id="SSF50182">
    <property type="entry name" value="Sm-like ribonucleoproteins"/>
    <property type="match status" value="1"/>
</dbReference>
<keyword evidence="6 7" id="KW-0472">Membrane</keyword>
<feature type="transmembrane region" description="Helical" evidence="7">
    <location>
        <begin position="85"/>
        <end position="104"/>
    </location>
</feature>
<keyword evidence="3" id="KW-1003">Cell membrane</keyword>
<accession>L0HH69</accession>
<dbReference type="SUPFAM" id="SSF82861">
    <property type="entry name" value="Mechanosensitive channel protein MscS (YggB), transmembrane region"/>
    <property type="match status" value="1"/>
</dbReference>
<dbReference type="GO" id="GO:0005886">
    <property type="term" value="C:plasma membrane"/>
    <property type="evidence" value="ECO:0007669"/>
    <property type="project" value="UniProtKB-SubCell"/>
</dbReference>
<dbReference type="Gene3D" id="3.30.70.100">
    <property type="match status" value="1"/>
</dbReference>
<feature type="transmembrane region" description="Helical" evidence="7">
    <location>
        <begin position="43"/>
        <end position="65"/>
    </location>
</feature>
<keyword evidence="4 7" id="KW-0812">Transmembrane</keyword>
<dbReference type="EMBL" id="CP003167">
    <property type="protein sequence ID" value="AGB02429.1"/>
    <property type="molecule type" value="Genomic_DNA"/>
</dbReference>
<dbReference type="KEGG" id="mfo:Metfor_1390"/>
<sequence length="334" mass="36935" precursor="true">MDSTIIDSFLYIAAGIVAAVIVYGVFLFLKKRAEKSETKLDDLLVHSLGNPLVLLAFFVPLYFAIKNAIVVYPQFAWLTSSNAIYALYILIATWIIATFVDGVLETYGDALAETTESEVDDQIVDILKRIAKYLIWFTGILYVFTLFNVNITPLIAGAGVIGIAIALAAQDLFSNFFGGAVIITDRPFKVGDRVLINDILGDVVHIGPRSTRVVTLDADIVTIPNNKISTSVVRNYSLPSPQARVLIPVSVSPDSDIEKVKSILMQVIDDAKSQKCEFIAEVPGSTIYLARMDKNSLTFDVALFTHEYTYANIVRDYVNTRIIEAFRNEGIRFA</sequence>
<reference evidence="12" key="1">
    <citation type="submission" date="2011-12" db="EMBL/GenBank/DDBJ databases">
        <title>Complete sequence of Methanoregula formicicum SMSP.</title>
        <authorList>
            <person name="Lucas S."/>
            <person name="Han J."/>
            <person name="Lapidus A."/>
            <person name="Cheng J.-F."/>
            <person name="Goodwin L."/>
            <person name="Pitluck S."/>
            <person name="Peters L."/>
            <person name="Ovchinnikova G."/>
            <person name="Teshima H."/>
            <person name="Detter J.C."/>
            <person name="Han C."/>
            <person name="Tapia R."/>
            <person name="Land M."/>
            <person name="Hauser L."/>
            <person name="Kyrpides N."/>
            <person name="Ivanova N."/>
            <person name="Pagani I."/>
            <person name="Imachi H."/>
            <person name="Tamaki H."/>
            <person name="Sekiguchi Y."/>
            <person name="Kamagata Y."/>
            <person name="Cadillo-Quiroz H."/>
            <person name="Zinder S."/>
            <person name="Liu W.-T."/>
            <person name="Woyke T."/>
        </authorList>
    </citation>
    <scope>NUCLEOTIDE SEQUENCE [LARGE SCALE GENOMIC DNA]</scope>
    <source>
        <strain evidence="12">DSM 22288 / NBRC 105244 / SMSP</strain>
    </source>
</reference>
<dbReference type="Gene3D" id="1.10.287.1260">
    <property type="match status" value="1"/>
</dbReference>
<comment type="subcellular location">
    <subcellularLocation>
        <location evidence="1">Cell membrane</location>
        <topology evidence="1">Multi-pass membrane protein</topology>
    </subcellularLocation>
</comment>
<name>L0HH69_METFS</name>
<dbReference type="PANTHER" id="PTHR30221">
    <property type="entry name" value="SMALL-CONDUCTANCE MECHANOSENSITIVE CHANNEL"/>
    <property type="match status" value="1"/>
</dbReference>
<evidence type="ECO:0000256" key="7">
    <source>
        <dbReference type="SAM" id="Phobius"/>
    </source>
</evidence>
<evidence type="ECO:0000256" key="5">
    <source>
        <dbReference type="ARBA" id="ARBA00022989"/>
    </source>
</evidence>
<dbReference type="SUPFAM" id="SSF82689">
    <property type="entry name" value="Mechanosensitive channel protein MscS (YggB), C-terminal domain"/>
    <property type="match status" value="1"/>
</dbReference>
<dbReference type="AlphaFoldDB" id="L0HH69"/>
<evidence type="ECO:0000313" key="12">
    <source>
        <dbReference type="Proteomes" id="UP000010824"/>
    </source>
</evidence>
<dbReference type="InterPro" id="IPR045275">
    <property type="entry name" value="MscS_archaea/bacteria_type"/>
</dbReference>
<dbReference type="InterPro" id="IPR006685">
    <property type="entry name" value="MscS_channel_2nd"/>
</dbReference>
<comment type="similarity">
    <text evidence="2">Belongs to the MscS (TC 1.A.23) family.</text>
</comment>
<dbReference type="PANTHER" id="PTHR30221:SF1">
    <property type="entry name" value="SMALL-CONDUCTANCE MECHANOSENSITIVE CHANNEL"/>
    <property type="match status" value="1"/>
</dbReference>
<feature type="domain" description="Mechanosensitive ion channel transmembrane helices 2/3" evidence="10">
    <location>
        <begin position="130"/>
        <end position="170"/>
    </location>
</feature>
<feature type="domain" description="Mechanosensitive ion channel MscS C-terminal" evidence="9">
    <location>
        <begin position="247"/>
        <end position="333"/>
    </location>
</feature>
<dbReference type="Proteomes" id="UP000010824">
    <property type="component" value="Chromosome"/>
</dbReference>
<evidence type="ECO:0000256" key="2">
    <source>
        <dbReference type="ARBA" id="ARBA00008017"/>
    </source>
</evidence>
<dbReference type="HOGENOM" id="CLU_037945_0_1_2"/>
<dbReference type="InterPro" id="IPR010920">
    <property type="entry name" value="LSM_dom_sf"/>
</dbReference>
<organism evidence="11 12">
    <name type="scientific">Methanoregula formicica (strain DSM 22288 / NBRC 105244 / SMSP)</name>
    <dbReference type="NCBI Taxonomy" id="593750"/>
    <lineage>
        <taxon>Archaea</taxon>
        <taxon>Methanobacteriati</taxon>
        <taxon>Methanobacteriota</taxon>
        <taxon>Stenosarchaea group</taxon>
        <taxon>Methanomicrobia</taxon>
        <taxon>Methanomicrobiales</taxon>
        <taxon>Methanoregulaceae</taxon>
        <taxon>Methanoregula</taxon>
    </lineage>
</organism>
<evidence type="ECO:0000313" key="11">
    <source>
        <dbReference type="EMBL" id="AGB02429.1"/>
    </source>
</evidence>
<dbReference type="GeneID" id="14307779"/>
<keyword evidence="12" id="KW-1185">Reference proteome</keyword>
<evidence type="ECO:0000256" key="6">
    <source>
        <dbReference type="ARBA" id="ARBA00023136"/>
    </source>
</evidence>
<protein>
    <submittedName>
        <fullName evidence="11">Small-conductance mechanosensitive channel</fullName>
    </submittedName>
</protein>
<evidence type="ECO:0000256" key="1">
    <source>
        <dbReference type="ARBA" id="ARBA00004651"/>
    </source>
</evidence>
<proteinExistence type="inferred from homology"/>
<dbReference type="eggNOG" id="arCOG01568">
    <property type="taxonomic scope" value="Archaea"/>
</dbReference>
<evidence type="ECO:0000259" key="9">
    <source>
        <dbReference type="Pfam" id="PF21082"/>
    </source>
</evidence>
<dbReference type="InParanoid" id="L0HH69"/>
<dbReference type="InterPro" id="IPR011014">
    <property type="entry name" value="MscS_channel_TM-2"/>
</dbReference>
<feature type="domain" description="Mechanosensitive ion channel MscS" evidence="8">
    <location>
        <begin position="171"/>
        <end position="237"/>
    </location>
</feature>
<evidence type="ECO:0000256" key="4">
    <source>
        <dbReference type="ARBA" id="ARBA00022692"/>
    </source>
</evidence>
<dbReference type="GO" id="GO:0008381">
    <property type="term" value="F:mechanosensitive monoatomic ion channel activity"/>
    <property type="evidence" value="ECO:0007669"/>
    <property type="project" value="InterPro"/>
</dbReference>
<dbReference type="OrthoDB" id="31543at2157"/>
<dbReference type="FunCoup" id="L0HH69">
    <property type="interactions" value="13"/>
</dbReference>
<evidence type="ECO:0000256" key="3">
    <source>
        <dbReference type="ARBA" id="ARBA00022475"/>
    </source>
</evidence>
<dbReference type="Pfam" id="PF00924">
    <property type="entry name" value="MS_channel_2nd"/>
    <property type="match status" value="1"/>
</dbReference>
<dbReference type="RefSeq" id="WP_015285392.1">
    <property type="nucleotide sequence ID" value="NC_019943.1"/>
</dbReference>
<feature type="transmembrane region" description="Helical" evidence="7">
    <location>
        <begin position="157"/>
        <end position="183"/>
    </location>
</feature>
<dbReference type="InterPro" id="IPR023408">
    <property type="entry name" value="MscS_beta-dom_sf"/>
</dbReference>
<feature type="transmembrane region" description="Helical" evidence="7">
    <location>
        <begin position="133"/>
        <end position="151"/>
    </location>
</feature>
<dbReference type="InterPro" id="IPR049278">
    <property type="entry name" value="MS_channel_C"/>
</dbReference>
<gene>
    <name evidence="11" type="ordered locus">Metfor_1390</name>
</gene>
<keyword evidence="5 7" id="KW-1133">Transmembrane helix</keyword>
<dbReference type="Pfam" id="PF21082">
    <property type="entry name" value="MS_channel_3rd"/>
    <property type="match status" value="1"/>
</dbReference>
<dbReference type="InterPro" id="IPR049142">
    <property type="entry name" value="MS_channel_1st"/>
</dbReference>
<evidence type="ECO:0000259" key="8">
    <source>
        <dbReference type="Pfam" id="PF00924"/>
    </source>
</evidence>
<reference evidence="11 12" key="2">
    <citation type="journal article" date="2014" name="Genome Announc.">
        <title>Complete Genome Sequence of Methanoregula formicica SMSPT, a Mesophilic Hydrogenotrophic Methanogen Isolated from a Methanogenic Upflow Anaerobic Sludge Blanket Reactor.</title>
        <authorList>
            <person name="Yamamoto K."/>
            <person name="Tamaki H."/>
            <person name="Cadillo-Quiroz H."/>
            <person name="Imachi H."/>
            <person name="Kyrpides N."/>
            <person name="Woyke T."/>
            <person name="Goodwin L."/>
            <person name="Zinder S.H."/>
            <person name="Kamagata Y."/>
            <person name="Liu W.T."/>
        </authorList>
    </citation>
    <scope>NUCLEOTIDE SEQUENCE [LARGE SCALE GENOMIC DNA]</scope>
    <source>
        <strain evidence="12">DSM 22288 / NBRC 105244 / SMSP</strain>
    </source>
</reference>
<evidence type="ECO:0000259" key="10">
    <source>
        <dbReference type="Pfam" id="PF21088"/>
    </source>
</evidence>
<dbReference type="InterPro" id="IPR011066">
    <property type="entry name" value="MscS_channel_C_sf"/>
</dbReference>
<dbReference type="Pfam" id="PF21088">
    <property type="entry name" value="MS_channel_1st"/>
    <property type="match status" value="1"/>
</dbReference>
<dbReference type="STRING" id="593750.Metfor_1390"/>
<dbReference type="Gene3D" id="2.30.30.60">
    <property type="match status" value="1"/>
</dbReference>
<feature type="transmembrane region" description="Helical" evidence="7">
    <location>
        <begin position="6"/>
        <end position="29"/>
    </location>
</feature>